<dbReference type="Gene3D" id="1.10.10.10">
    <property type="entry name" value="Winged helix-like DNA-binding domain superfamily/Winged helix DNA-binding domain"/>
    <property type="match status" value="1"/>
</dbReference>
<dbReference type="EMBL" id="VIWU01000001">
    <property type="protein sequence ID" value="TWF76880.1"/>
    <property type="molecule type" value="Genomic_DNA"/>
</dbReference>
<evidence type="ECO:0000256" key="1">
    <source>
        <dbReference type="ARBA" id="ARBA00022741"/>
    </source>
</evidence>
<dbReference type="InterPro" id="IPR027417">
    <property type="entry name" value="P-loop_NTPase"/>
</dbReference>
<gene>
    <name evidence="4" type="ORF">FHX44_112778</name>
</gene>
<reference evidence="4 5" key="1">
    <citation type="submission" date="2019-06" db="EMBL/GenBank/DDBJ databases">
        <title>Sequencing the genomes of 1000 actinobacteria strains.</title>
        <authorList>
            <person name="Klenk H.-P."/>
        </authorList>
    </citation>
    <scope>NUCLEOTIDE SEQUENCE [LARGE SCALE GENOMIC DNA]</scope>
    <source>
        <strain evidence="4 5">DSM 45671</strain>
    </source>
</reference>
<dbReference type="GO" id="GO:0004016">
    <property type="term" value="F:adenylate cyclase activity"/>
    <property type="evidence" value="ECO:0007669"/>
    <property type="project" value="TreeGrafter"/>
</dbReference>
<dbReference type="CDD" id="cd06170">
    <property type="entry name" value="LuxR_C_like"/>
    <property type="match status" value="1"/>
</dbReference>
<dbReference type="SUPFAM" id="SSF46894">
    <property type="entry name" value="C-terminal effector domain of the bipartite response regulators"/>
    <property type="match status" value="1"/>
</dbReference>
<evidence type="ECO:0000313" key="5">
    <source>
        <dbReference type="Proteomes" id="UP000321261"/>
    </source>
</evidence>
<dbReference type="Proteomes" id="UP000321261">
    <property type="component" value="Unassembled WGS sequence"/>
</dbReference>
<dbReference type="RefSeq" id="WP_147256160.1">
    <property type="nucleotide sequence ID" value="NZ_VIWU01000001.1"/>
</dbReference>
<dbReference type="GO" id="GO:0006355">
    <property type="term" value="P:regulation of DNA-templated transcription"/>
    <property type="evidence" value="ECO:0007669"/>
    <property type="project" value="InterPro"/>
</dbReference>
<dbReference type="SMART" id="SM00421">
    <property type="entry name" value="HTH_LUXR"/>
    <property type="match status" value="1"/>
</dbReference>
<dbReference type="GO" id="GO:0003677">
    <property type="term" value="F:DNA binding"/>
    <property type="evidence" value="ECO:0007669"/>
    <property type="project" value="InterPro"/>
</dbReference>
<dbReference type="InterPro" id="IPR036388">
    <property type="entry name" value="WH-like_DNA-bd_sf"/>
</dbReference>
<sequence length="904" mass="95008">MLRGRRAEQERIDALLAAARDGISGALVVRGEPGIGKTALLEHAAQRAEGMRLLHGSGIESEAELPFAGLHLLLRPAADALEALPGPQGRALAGVFGLGEAGGGDRFLIGAAVLSLLAHLAEERPLLCLVDDAQWLDRPSAEALLFAARRLDREGVVVLFAVREHSGEFAPAGVPELPLAGLDPDSAGELLDDLGAALPVDQRERLIAETHGNPLALRELPPLIAARGAHLGVIPLTSRVLDAFHHQVRALPAASGQMLLVAAADDTGDVPTLLRAAGGLALGVADLQPAETSGLVSVTAEGLAFRHPLIRAAVYHGAPLAQRVAVHAALAEAHADDADRRAWHLALAATGADERVAADLERAADRAQARGGHGAAAVTFERAAALSADRDAATRRIVLACEAGVHGGRSEWARGRAERAARDVADPIVLARLAAVRASADFAQGELRRAHGLLTDAALRIAADDPERAFWMLMQALHAAWAAPTDEELIAATVDRFDAPGLDPEGPLMGVAWLARWATALVLDRDPAGFPALDTVLSRAREAGAAAGPRALLEVASRAFVAARDEECADIATTLVTRARERGTVHALPGGLGIATLAQVVLGRHREAWISGTEAMAIARDTGQPLWTSYAAGALAYLAAVEGNEQRCREHAELAALGGGTSASAMSGVAWAEAGLALLDLGSGRVQGCLDRLQAMAHGPSRHLAAVVRSVPTEIEAAVRLGRPADAVEPLELFTRWAAILRRPWIDALLARCHALTAPDTDAEQHFERALALHTTASRPFEHARTALLYGEWLRRAKRKTDARVQLAAALAAFEEIGSQPWAARARAELGASGARTPQAAPSPAFGGLTPQELQITQLAAQGLSNRDIAAQLILSPRTVAYHLYKAYPKLGISSRVELAHLAR</sequence>
<accession>A0A561SPT3</accession>
<evidence type="ECO:0000313" key="4">
    <source>
        <dbReference type="EMBL" id="TWF76880.1"/>
    </source>
</evidence>
<organism evidence="4 5">
    <name type="scientific">Pseudonocardia hierapolitana</name>
    <dbReference type="NCBI Taxonomy" id="1128676"/>
    <lineage>
        <taxon>Bacteria</taxon>
        <taxon>Bacillati</taxon>
        <taxon>Actinomycetota</taxon>
        <taxon>Actinomycetes</taxon>
        <taxon>Pseudonocardiales</taxon>
        <taxon>Pseudonocardiaceae</taxon>
        <taxon>Pseudonocardia</taxon>
    </lineage>
</organism>
<dbReference type="SUPFAM" id="SSF52540">
    <property type="entry name" value="P-loop containing nucleoside triphosphate hydrolases"/>
    <property type="match status" value="1"/>
</dbReference>
<dbReference type="InterPro" id="IPR000792">
    <property type="entry name" value="Tscrpt_reg_LuxR_C"/>
</dbReference>
<dbReference type="GO" id="GO:0005737">
    <property type="term" value="C:cytoplasm"/>
    <property type="evidence" value="ECO:0007669"/>
    <property type="project" value="TreeGrafter"/>
</dbReference>
<keyword evidence="1" id="KW-0547">Nucleotide-binding</keyword>
<evidence type="ECO:0000259" key="3">
    <source>
        <dbReference type="PROSITE" id="PS50043"/>
    </source>
</evidence>
<dbReference type="OrthoDB" id="3656034at2"/>
<dbReference type="GO" id="GO:0005524">
    <property type="term" value="F:ATP binding"/>
    <property type="evidence" value="ECO:0007669"/>
    <property type="project" value="UniProtKB-KW"/>
</dbReference>
<dbReference type="Pfam" id="PF00196">
    <property type="entry name" value="GerE"/>
    <property type="match status" value="1"/>
</dbReference>
<dbReference type="AlphaFoldDB" id="A0A561SPT3"/>
<dbReference type="PANTHER" id="PTHR16305:SF35">
    <property type="entry name" value="TRANSCRIPTIONAL ACTIVATOR DOMAIN"/>
    <property type="match status" value="1"/>
</dbReference>
<protein>
    <submittedName>
        <fullName evidence="4">Regulatory LuxR family protein</fullName>
    </submittedName>
</protein>
<feature type="domain" description="HTH luxR-type" evidence="3">
    <location>
        <begin position="842"/>
        <end position="904"/>
    </location>
</feature>
<keyword evidence="2" id="KW-0067">ATP-binding</keyword>
<dbReference type="PROSITE" id="PS50043">
    <property type="entry name" value="HTH_LUXR_2"/>
    <property type="match status" value="1"/>
</dbReference>
<name>A0A561SPT3_9PSEU</name>
<keyword evidence="5" id="KW-1185">Reference proteome</keyword>
<dbReference type="Pfam" id="PF13191">
    <property type="entry name" value="AAA_16"/>
    <property type="match status" value="1"/>
</dbReference>
<dbReference type="InterPro" id="IPR016032">
    <property type="entry name" value="Sig_transdc_resp-reg_C-effctor"/>
</dbReference>
<dbReference type="PRINTS" id="PR00038">
    <property type="entry name" value="HTHLUXR"/>
</dbReference>
<comment type="caution">
    <text evidence="4">The sequence shown here is derived from an EMBL/GenBank/DDBJ whole genome shotgun (WGS) entry which is preliminary data.</text>
</comment>
<evidence type="ECO:0000256" key="2">
    <source>
        <dbReference type="ARBA" id="ARBA00022840"/>
    </source>
</evidence>
<dbReference type="InterPro" id="IPR041664">
    <property type="entry name" value="AAA_16"/>
</dbReference>
<proteinExistence type="predicted"/>
<dbReference type="PANTHER" id="PTHR16305">
    <property type="entry name" value="TESTICULAR SOLUBLE ADENYLYL CYCLASE"/>
    <property type="match status" value="1"/>
</dbReference>